<sequence>MGAAAGFIAVLIVKDGRLPFIVRPTAAVPVINPYAAAFSGIVADPFTERAYVLLEGPAWIKRQASRFGESE</sequence>
<accession>A0A1I7B5L2</accession>
<proteinExistence type="predicted"/>
<dbReference type="RefSeq" id="WP_027263618.1">
    <property type="nucleotide sequence ID" value="NZ_FPAW01000008.1"/>
</dbReference>
<dbReference type="STRING" id="999627.SAMN05216236_108163"/>
<name>A0A1I7B5L2_9RHOB</name>
<protein>
    <submittedName>
        <fullName evidence="1">Uncharacterized protein</fullName>
    </submittedName>
</protein>
<dbReference type="EMBL" id="FPAW01000008">
    <property type="protein sequence ID" value="SFT82500.1"/>
    <property type="molecule type" value="Genomic_DNA"/>
</dbReference>
<keyword evidence="2" id="KW-1185">Reference proteome</keyword>
<dbReference type="Proteomes" id="UP000182466">
    <property type="component" value="Unassembled WGS sequence"/>
</dbReference>
<reference evidence="1 2" key="1">
    <citation type="submission" date="2016-10" db="EMBL/GenBank/DDBJ databases">
        <authorList>
            <person name="de Groot N.N."/>
        </authorList>
    </citation>
    <scope>NUCLEOTIDE SEQUENCE [LARGE SCALE GENOMIC DNA]</scope>
    <source>
        <strain evidence="1 2">CGMCC 1.10959</strain>
    </source>
</reference>
<dbReference type="AlphaFoldDB" id="A0A1I7B5L2"/>
<evidence type="ECO:0000313" key="2">
    <source>
        <dbReference type="Proteomes" id="UP000182466"/>
    </source>
</evidence>
<evidence type="ECO:0000313" key="1">
    <source>
        <dbReference type="EMBL" id="SFT82500.1"/>
    </source>
</evidence>
<organism evidence="1 2">
    <name type="scientific">Sedimentitalea nanhaiensis</name>
    <dbReference type="NCBI Taxonomy" id="999627"/>
    <lineage>
        <taxon>Bacteria</taxon>
        <taxon>Pseudomonadati</taxon>
        <taxon>Pseudomonadota</taxon>
        <taxon>Alphaproteobacteria</taxon>
        <taxon>Rhodobacterales</taxon>
        <taxon>Paracoccaceae</taxon>
        <taxon>Sedimentitalea</taxon>
    </lineage>
</organism>
<gene>
    <name evidence="1" type="ORF">SAMN05216236_108163</name>
</gene>